<gene>
    <name evidence="1" type="ORF">GCM10010345_61030</name>
</gene>
<name>A0ABQ3CX89_9ACTN</name>
<accession>A0ABQ3CX89</accession>
<protein>
    <submittedName>
        <fullName evidence="1">Uncharacterized protein</fullName>
    </submittedName>
</protein>
<keyword evidence="2" id="KW-1185">Reference proteome</keyword>
<proteinExistence type="predicted"/>
<evidence type="ECO:0000313" key="2">
    <source>
        <dbReference type="Proteomes" id="UP000653644"/>
    </source>
</evidence>
<reference evidence="2" key="1">
    <citation type="journal article" date="2019" name="Int. J. Syst. Evol. Microbiol.">
        <title>The Global Catalogue of Microorganisms (GCM) 10K type strain sequencing project: providing services to taxonomists for standard genome sequencing and annotation.</title>
        <authorList>
            <consortium name="The Broad Institute Genomics Platform"/>
            <consortium name="The Broad Institute Genome Sequencing Center for Infectious Disease"/>
            <person name="Wu L."/>
            <person name="Ma J."/>
        </authorList>
    </citation>
    <scope>NUCLEOTIDE SEQUENCE [LARGE SCALE GENOMIC DNA]</scope>
    <source>
        <strain evidence="2">JCM 4733</strain>
    </source>
</reference>
<organism evidence="1 2">
    <name type="scientific">Streptomyces canarius</name>
    <dbReference type="NCBI Taxonomy" id="285453"/>
    <lineage>
        <taxon>Bacteria</taxon>
        <taxon>Bacillati</taxon>
        <taxon>Actinomycetota</taxon>
        <taxon>Actinomycetes</taxon>
        <taxon>Kitasatosporales</taxon>
        <taxon>Streptomycetaceae</taxon>
        <taxon>Streptomyces</taxon>
    </lineage>
</organism>
<evidence type="ECO:0000313" key="1">
    <source>
        <dbReference type="EMBL" id="GHA48265.1"/>
    </source>
</evidence>
<sequence>MIVRLQGGPLTTPVPWAEGAEPATAATWGGPSPNTGTVDAGTKPSWWEVCCVCGYSSRFFAVQ</sequence>
<comment type="caution">
    <text evidence="1">The sequence shown here is derived from an EMBL/GenBank/DDBJ whole genome shotgun (WGS) entry which is preliminary data.</text>
</comment>
<dbReference type="Proteomes" id="UP000653644">
    <property type="component" value="Unassembled WGS sequence"/>
</dbReference>
<dbReference type="EMBL" id="BMVN01000026">
    <property type="protein sequence ID" value="GHA48265.1"/>
    <property type="molecule type" value="Genomic_DNA"/>
</dbReference>